<dbReference type="AlphaFoldDB" id="X1M0A5"/>
<evidence type="ECO:0000313" key="1">
    <source>
        <dbReference type="EMBL" id="GAI11471.1"/>
    </source>
</evidence>
<accession>X1M0A5</accession>
<sequence length="57" mass="6706">FKFKNQKYCQDDKTLANQIIACFSRISDFPNDKKLNEMLMNTLKTLDDLYPMLLKSA</sequence>
<proteinExistence type="predicted"/>
<protein>
    <submittedName>
        <fullName evidence="1">Uncharacterized protein</fullName>
    </submittedName>
</protein>
<feature type="non-terminal residue" evidence="1">
    <location>
        <position position="1"/>
    </location>
</feature>
<name>X1M0A5_9ZZZZ</name>
<reference evidence="1" key="1">
    <citation type="journal article" date="2014" name="Front. Microbiol.">
        <title>High frequency of phylogenetically diverse reductive dehalogenase-homologous genes in deep subseafloor sedimentary metagenomes.</title>
        <authorList>
            <person name="Kawai M."/>
            <person name="Futagami T."/>
            <person name="Toyoda A."/>
            <person name="Takaki Y."/>
            <person name="Nishi S."/>
            <person name="Hori S."/>
            <person name="Arai W."/>
            <person name="Tsubouchi T."/>
            <person name="Morono Y."/>
            <person name="Uchiyama I."/>
            <person name="Ito T."/>
            <person name="Fujiyama A."/>
            <person name="Inagaki F."/>
            <person name="Takami H."/>
        </authorList>
    </citation>
    <scope>NUCLEOTIDE SEQUENCE</scope>
    <source>
        <strain evidence="1">Expedition CK06-06</strain>
    </source>
</reference>
<organism evidence="1">
    <name type="scientific">marine sediment metagenome</name>
    <dbReference type="NCBI Taxonomy" id="412755"/>
    <lineage>
        <taxon>unclassified sequences</taxon>
        <taxon>metagenomes</taxon>
        <taxon>ecological metagenomes</taxon>
    </lineage>
</organism>
<gene>
    <name evidence="1" type="ORF">S06H3_17973</name>
</gene>
<dbReference type="EMBL" id="BARV01009039">
    <property type="protein sequence ID" value="GAI11471.1"/>
    <property type="molecule type" value="Genomic_DNA"/>
</dbReference>
<comment type="caution">
    <text evidence="1">The sequence shown here is derived from an EMBL/GenBank/DDBJ whole genome shotgun (WGS) entry which is preliminary data.</text>
</comment>